<dbReference type="PANTHER" id="PTHR22844:SF387">
    <property type="entry name" value="F3I6.5 PROTEIN"/>
    <property type="match status" value="1"/>
</dbReference>
<dbReference type="InterPro" id="IPR015943">
    <property type="entry name" value="WD40/YVTN_repeat-like_dom_sf"/>
</dbReference>
<keyword evidence="4" id="KW-1185">Reference proteome</keyword>
<comment type="caution">
    <text evidence="3">The sequence shown here is derived from an EMBL/GenBank/DDBJ whole genome shotgun (WGS) entry which is preliminary data.</text>
</comment>
<gene>
    <name evidence="3" type="ORF">ACJIZ3_025582</name>
</gene>
<dbReference type="SMART" id="SM00320">
    <property type="entry name" value="WD40"/>
    <property type="match status" value="7"/>
</dbReference>
<feature type="repeat" description="WD" evidence="1">
    <location>
        <begin position="188"/>
        <end position="229"/>
    </location>
</feature>
<keyword evidence="1" id="KW-0853">WD repeat</keyword>
<dbReference type="PANTHER" id="PTHR22844">
    <property type="entry name" value="F-BOX AND WD40 DOMAIN PROTEIN"/>
    <property type="match status" value="1"/>
</dbReference>
<dbReference type="Gene3D" id="2.130.10.10">
    <property type="entry name" value="YVTN repeat-like/Quinoprotein amine dehydrogenase"/>
    <property type="match status" value="2"/>
</dbReference>
<dbReference type="Pfam" id="PF00400">
    <property type="entry name" value="WD40"/>
    <property type="match status" value="7"/>
</dbReference>
<dbReference type="PROSITE" id="PS50082">
    <property type="entry name" value="WD_REPEATS_2"/>
    <property type="match status" value="5"/>
</dbReference>
<evidence type="ECO:0000256" key="2">
    <source>
        <dbReference type="SAM" id="MobiDB-lite"/>
    </source>
</evidence>
<evidence type="ECO:0000256" key="1">
    <source>
        <dbReference type="PROSITE-ProRule" id="PRU00221"/>
    </source>
</evidence>
<feature type="region of interest" description="Disordered" evidence="2">
    <location>
        <begin position="9"/>
        <end position="61"/>
    </location>
</feature>
<dbReference type="InterPro" id="IPR036322">
    <property type="entry name" value="WD40_repeat_dom_sf"/>
</dbReference>
<name>A0ABD3TWQ6_9LAMI</name>
<dbReference type="InterPro" id="IPR045182">
    <property type="entry name" value="JINGUBANG-like"/>
</dbReference>
<dbReference type="AlphaFoldDB" id="A0ABD3TWQ6"/>
<dbReference type="EMBL" id="JBJXBP010000003">
    <property type="protein sequence ID" value="KAL3840991.1"/>
    <property type="molecule type" value="Genomic_DNA"/>
</dbReference>
<feature type="repeat" description="WD" evidence="1">
    <location>
        <begin position="71"/>
        <end position="110"/>
    </location>
</feature>
<feature type="repeat" description="WD" evidence="1">
    <location>
        <begin position="231"/>
        <end position="271"/>
    </location>
</feature>
<feature type="repeat" description="WD" evidence="1">
    <location>
        <begin position="325"/>
        <end position="355"/>
    </location>
</feature>
<accession>A0ABD3TWQ6</accession>
<feature type="compositionally biased region" description="Low complexity" evidence="2">
    <location>
        <begin position="29"/>
        <end position="61"/>
    </location>
</feature>
<dbReference type="InterPro" id="IPR001680">
    <property type="entry name" value="WD40_rpt"/>
</dbReference>
<dbReference type="PROSITE" id="PS50294">
    <property type="entry name" value="WD_REPEATS_REGION"/>
    <property type="match status" value="3"/>
</dbReference>
<evidence type="ECO:0000313" key="4">
    <source>
        <dbReference type="Proteomes" id="UP001634393"/>
    </source>
</evidence>
<dbReference type="SUPFAM" id="SSF50978">
    <property type="entry name" value="WD40 repeat-like"/>
    <property type="match status" value="1"/>
</dbReference>
<reference evidence="3 4" key="1">
    <citation type="submission" date="2024-12" db="EMBL/GenBank/DDBJ databases">
        <title>The unique morphological basis and parallel evolutionary history of personate flowers in Penstemon.</title>
        <authorList>
            <person name="Depatie T.H."/>
            <person name="Wessinger C.A."/>
        </authorList>
    </citation>
    <scope>NUCLEOTIDE SEQUENCE [LARGE SCALE GENOMIC DNA]</scope>
    <source>
        <strain evidence="3">WTNN_2</strain>
        <tissue evidence="3">Leaf</tissue>
    </source>
</reference>
<feature type="repeat" description="WD" evidence="1">
    <location>
        <begin position="278"/>
        <end position="310"/>
    </location>
</feature>
<dbReference type="CDD" id="cd00200">
    <property type="entry name" value="WD40"/>
    <property type="match status" value="1"/>
</dbReference>
<sequence>MGKFLQFPLPFHSKKHEQESEQSQSNCYLQHSSPSSSNSSLISQSSLPSVSSLTPPTQQPTTAHHHLIATLKAHSAYIFSLTLAGKHLYTADSNGEIRVWDRDPSSLNSSSNNNNTVVQGHSPVKSIIPLGNTLFTAHHDHKIRVWKFHNDSTDHKLIATLPTVKDRFTSLLSAQKHVTIPRNKKCSWVNHLDAVSALAVSTDGALLYSVSWDRSLKVWRTSDFKCLESIQDAHDDAINAVVLSNDGHVYTGSADKKIKVWKRNDGEKKFKLSLVSTLEKHKSAVNALALSTDGSVLYSGACDRSIIVWENDGGGGERMAVAGALRGHSKAILCLSVVSDLVFSGSADKSMRIWKRGSGGSYFCLCVLGGHNGPVKCLTAARLDDKNGGDDDLGNSYLLYSGGLDFDIKVWEIWVPF</sequence>
<organism evidence="3 4">
    <name type="scientific">Penstemon smallii</name>
    <dbReference type="NCBI Taxonomy" id="265156"/>
    <lineage>
        <taxon>Eukaryota</taxon>
        <taxon>Viridiplantae</taxon>
        <taxon>Streptophyta</taxon>
        <taxon>Embryophyta</taxon>
        <taxon>Tracheophyta</taxon>
        <taxon>Spermatophyta</taxon>
        <taxon>Magnoliopsida</taxon>
        <taxon>eudicotyledons</taxon>
        <taxon>Gunneridae</taxon>
        <taxon>Pentapetalae</taxon>
        <taxon>asterids</taxon>
        <taxon>lamiids</taxon>
        <taxon>Lamiales</taxon>
        <taxon>Plantaginaceae</taxon>
        <taxon>Cheloneae</taxon>
        <taxon>Penstemon</taxon>
    </lineage>
</organism>
<dbReference type="Proteomes" id="UP001634393">
    <property type="component" value="Unassembled WGS sequence"/>
</dbReference>
<protein>
    <submittedName>
        <fullName evidence="3">Uncharacterized protein</fullName>
    </submittedName>
</protein>
<proteinExistence type="predicted"/>
<evidence type="ECO:0000313" key="3">
    <source>
        <dbReference type="EMBL" id="KAL3840991.1"/>
    </source>
</evidence>